<evidence type="ECO:0000313" key="1">
    <source>
        <dbReference type="EMBL" id="OHA01583.1"/>
    </source>
</evidence>
<gene>
    <name evidence="1" type="ORF">A3C16_00395</name>
</gene>
<dbReference type="EMBL" id="MHQL01000059">
    <property type="protein sequence ID" value="OHA01583.1"/>
    <property type="molecule type" value="Genomic_DNA"/>
</dbReference>
<organism evidence="1 2">
    <name type="scientific">Candidatus Sungbacteria bacterium RIFCSPHIGHO2_02_FULL_51_29</name>
    <dbReference type="NCBI Taxonomy" id="1802273"/>
    <lineage>
        <taxon>Bacteria</taxon>
        <taxon>Candidatus Sungiibacteriota</taxon>
    </lineage>
</organism>
<protein>
    <submittedName>
        <fullName evidence="1">Uncharacterized protein</fullName>
    </submittedName>
</protein>
<evidence type="ECO:0000313" key="2">
    <source>
        <dbReference type="Proteomes" id="UP000177811"/>
    </source>
</evidence>
<comment type="caution">
    <text evidence="1">The sequence shown here is derived from an EMBL/GenBank/DDBJ whole genome shotgun (WGS) entry which is preliminary data.</text>
</comment>
<reference evidence="1 2" key="1">
    <citation type="journal article" date="2016" name="Nat. Commun.">
        <title>Thousands of microbial genomes shed light on interconnected biogeochemical processes in an aquifer system.</title>
        <authorList>
            <person name="Anantharaman K."/>
            <person name="Brown C.T."/>
            <person name="Hug L.A."/>
            <person name="Sharon I."/>
            <person name="Castelle C.J."/>
            <person name="Probst A.J."/>
            <person name="Thomas B.C."/>
            <person name="Singh A."/>
            <person name="Wilkins M.J."/>
            <person name="Karaoz U."/>
            <person name="Brodie E.L."/>
            <person name="Williams K.H."/>
            <person name="Hubbard S.S."/>
            <person name="Banfield J.F."/>
        </authorList>
    </citation>
    <scope>NUCLEOTIDE SEQUENCE [LARGE SCALE GENOMIC DNA]</scope>
</reference>
<proteinExistence type="predicted"/>
<name>A0A1G2KQE8_9BACT</name>
<accession>A0A1G2KQE8</accession>
<sequence>MKIRKHKWLEKSLIQTNSVVFLEEYNKNLPVSFPKASLSALEEFHEKHPLLFKGGTDKWSMDKHRKRLMDWLSSRQHNV</sequence>
<dbReference type="Proteomes" id="UP000177811">
    <property type="component" value="Unassembled WGS sequence"/>
</dbReference>
<dbReference type="AlphaFoldDB" id="A0A1G2KQE8"/>